<dbReference type="SUPFAM" id="SSF158472">
    <property type="entry name" value="HAMP domain-like"/>
    <property type="match status" value="1"/>
</dbReference>
<keyword evidence="4" id="KW-1003">Cell membrane</keyword>
<dbReference type="EC" id="2.7.13.3" evidence="3"/>
<evidence type="ECO:0000256" key="4">
    <source>
        <dbReference type="ARBA" id="ARBA00022475"/>
    </source>
</evidence>
<accession>A0A926DQP2</accession>
<evidence type="ECO:0000256" key="13">
    <source>
        <dbReference type="ARBA" id="ARBA00023136"/>
    </source>
</evidence>
<name>A0A926DQP2_9FIRM</name>
<feature type="domain" description="Histidine kinase" evidence="15">
    <location>
        <begin position="254"/>
        <end position="467"/>
    </location>
</feature>
<dbReference type="InterPro" id="IPR050398">
    <property type="entry name" value="HssS/ArlS-like"/>
</dbReference>
<evidence type="ECO:0000256" key="2">
    <source>
        <dbReference type="ARBA" id="ARBA00004651"/>
    </source>
</evidence>
<dbReference type="SMART" id="SM00387">
    <property type="entry name" value="HATPase_c"/>
    <property type="match status" value="1"/>
</dbReference>
<evidence type="ECO:0000256" key="3">
    <source>
        <dbReference type="ARBA" id="ARBA00012438"/>
    </source>
</evidence>
<evidence type="ECO:0000313" key="18">
    <source>
        <dbReference type="Proteomes" id="UP000657006"/>
    </source>
</evidence>
<dbReference type="GO" id="GO:0005524">
    <property type="term" value="F:ATP binding"/>
    <property type="evidence" value="ECO:0007669"/>
    <property type="project" value="UniProtKB-KW"/>
</dbReference>
<keyword evidence="7 14" id="KW-0812">Transmembrane</keyword>
<dbReference type="PANTHER" id="PTHR45528">
    <property type="entry name" value="SENSOR HISTIDINE KINASE CPXA"/>
    <property type="match status" value="1"/>
</dbReference>
<dbReference type="PROSITE" id="PS50109">
    <property type="entry name" value="HIS_KIN"/>
    <property type="match status" value="1"/>
</dbReference>
<keyword evidence="6" id="KW-0808">Transferase</keyword>
<keyword evidence="5" id="KW-0597">Phosphoprotein</keyword>
<dbReference type="CDD" id="cd06225">
    <property type="entry name" value="HAMP"/>
    <property type="match status" value="1"/>
</dbReference>
<reference evidence="17" key="1">
    <citation type="submission" date="2020-08" db="EMBL/GenBank/DDBJ databases">
        <title>Genome public.</title>
        <authorList>
            <person name="Liu C."/>
            <person name="Sun Q."/>
        </authorList>
    </citation>
    <scope>NUCLEOTIDE SEQUENCE</scope>
    <source>
        <strain evidence="17">NSJ-32</strain>
    </source>
</reference>
<dbReference type="Pfam" id="PF00512">
    <property type="entry name" value="HisKA"/>
    <property type="match status" value="1"/>
</dbReference>
<dbReference type="InterPro" id="IPR003661">
    <property type="entry name" value="HisK_dim/P_dom"/>
</dbReference>
<feature type="domain" description="HAMP" evidence="16">
    <location>
        <begin position="187"/>
        <end position="239"/>
    </location>
</feature>
<protein>
    <recommendedName>
        <fullName evidence="3">histidine kinase</fullName>
        <ecNumber evidence="3">2.7.13.3</ecNumber>
    </recommendedName>
</protein>
<organism evidence="17 18">
    <name type="scientific">Bianquea renquensis</name>
    <dbReference type="NCBI Taxonomy" id="2763661"/>
    <lineage>
        <taxon>Bacteria</taxon>
        <taxon>Bacillati</taxon>
        <taxon>Bacillota</taxon>
        <taxon>Clostridia</taxon>
        <taxon>Eubacteriales</taxon>
        <taxon>Bianqueaceae</taxon>
        <taxon>Bianquea</taxon>
    </lineage>
</organism>
<evidence type="ECO:0000259" key="16">
    <source>
        <dbReference type="PROSITE" id="PS50885"/>
    </source>
</evidence>
<dbReference type="InterPro" id="IPR004358">
    <property type="entry name" value="Sig_transdc_His_kin-like_C"/>
</dbReference>
<evidence type="ECO:0000256" key="5">
    <source>
        <dbReference type="ARBA" id="ARBA00022553"/>
    </source>
</evidence>
<keyword evidence="11 14" id="KW-1133">Transmembrane helix</keyword>
<evidence type="ECO:0000256" key="6">
    <source>
        <dbReference type="ARBA" id="ARBA00022679"/>
    </source>
</evidence>
<dbReference type="InterPro" id="IPR003660">
    <property type="entry name" value="HAMP_dom"/>
</dbReference>
<keyword evidence="9 17" id="KW-0418">Kinase</keyword>
<dbReference type="GO" id="GO:0005886">
    <property type="term" value="C:plasma membrane"/>
    <property type="evidence" value="ECO:0007669"/>
    <property type="project" value="UniProtKB-SubCell"/>
</dbReference>
<comment type="caution">
    <text evidence="17">The sequence shown here is derived from an EMBL/GenBank/DDBJ whole genome shotgun (WGS) entry which is preliminary data.</text>
</comment>
<dbReference type="PANTHER" id="PTHR45528:SF1">
    <property type="entry name" value="SENSOR HISTIDINE KINASE CPXA"/>
    <property type="match status" value="1"/>
</dbReference>
<evidence type="ECO:0000256" key="12">
    <source>
        <dbReference type="ARBA" id="ARBA00023012"/>
    </source>
</evidence>
<evidence type="ECO:0000256" key="7">
    <source>
        <dbReference type="ARBA" id="ARBA00022692"/>
    </source>
</evidence>
<dbReference type="CDD" id="cd00082">
    <property type="entry name" value="HisKA"/>
    <property type="match status" value="1"/>
</dbReference>
<dbReference type="Gene3D" id="1.10.287.130">
    <property type="match status" value="1"/>
</dbReference>
<comment type="catalytic activity">
    <reaction evidence="1">
        <text>ATP + protein L-histidine = ADP + protein N-phospho-L-histidine.</text>
        <dbReference type="EC" id="2.7.13.3"/>
    </reaction>
</comment>
<dbReference type="Pfam" id="PF00672">
    <property type="entry name" value="HAMP"/>
    <property type="match status" value="1"/>
</dbReference>
<dbReference type="Gene3D" id="3.30.565.10">
    <property type="entry name" value="Histidine kinase-like ATPase, C-terminal domain"/>
    <property type="match status" value="1"/>
</dbReference>
<keyword evidence="10" id="KW-0067">ATP-binding</keyword>
<dbReference type="SUPFAM" id="SSF47384">
    <property type="entry name" value="Homodimeric domain of signal transducing histidine kinase"/>
    <property type="match status" value="1"/>
</dbReference>
<evidence type="ECO:0000256" key="9">
    <source>
        <dbReference type="ARBA" id="ARBA00022777"/>
    </source>
</evidence>
<dbReference type="PRINTS" id="PR00344">
    <property type="entry name" value="BCTRLSENSOR"/>
</dbReference>
<dbReference type="Pfam" id="PF02518">
    <property type="entry name" value="HATPase_c"/>
    <property type="match status" value="1"/>
</dbReference>
<dbReference type="Proteomes" id="UP000657006">
    <property type="component" value="Unassembled WGS sequence"/>
</dbReference>
<dbReference type="SMART" id="SM00388">
    <property type="entry name" value="HisKA"/>
    <property type="match status" value="1"/>
</dbReference>
<gene>
    <name evidence="17" type="ORF">H8730_07790</name>
</gene>
<dbReference type="EMBL" id="JACRSQ010000009">
    <property type="protein sequence ID" value="MBC8543443.1"/>
    <property type="molecule type" value="Genomic_DNA"/>
</dbReference>
<evidence type="ECO:0000259" key="15">
    <source>
        <dbReference type="PROSITE" id="PS50109"/>
    </source>
</evidence>
<feature type="transmembrane region" description="Helical" evidence="14">
    <location>
        <begin position="166"/>
        <end position="189"/>
    </location>
</feature>
<proteinExistence type="predicted"/>
<dbReference type="PROSITE" id="PS50885">
    <property type="entry name" value="HAMP"/>
    <property type="match status" value="1"/>
</dbReference>
<sequence>MRFTWKLFVTILCIVAISLSASGYYLVEDSFTTTMEREVKRSFEDLIFIRFSYETAAANTPGRELSDDKIEGIGSKLKESGLPHSYSFWIRGTNGEVLFQSSSDEQDLISLEGLQGGSGRYRVVRKEARYRIDIACQVTAGERAVYLELSRDISDIFLARHRQMEVLVQLTGVILSLSAILIWLLSYFLTRPIRKLSIGTREIARGDYAKRVLVRGHNEVSELAQDFNRMAQAVEEKILSLEEAAHRQEEFTANFAHELKTPLTSIIGYADMLRSSPLSQEEQLVCANYIFGEGKRLEALSFKLLDLFVLRRGDFSKRRVEAEWLLQSVCNIYRPAGDQAGVVLRVSAQEAALHVEPDLIKTLLLNLVDNARKASQPEQTITIEGRVSGGRYRVEVRDEGRGMEETELGRIQEPFYMVDKSRARQQHGAGLGLSLCREIARFHDTDLSFWSQVGKGTRVWLELEIDVGEEPGEYEG</sequence>
<dbReference type="RefSeq" id="WP_177714132.1">
    <property type="nucleotide sequence ID" value="NZ_JACRSQ010000009.1"/>
</dbReference>
<dbReference type="SMART" id="SM00304">
    <property type="entry name" value="HAMP"/>
    <property type="match status" value="1"/>
</dbReference>
<evidence type="ECO:0000256" key="14">
    <source>
        <dbReference type="SAM" id="Phobius"/>
    </source>
</evidence>
<dbReference type="InterPro" id="IPR036890">
    <property type="entry name" value="HATPase_C_sf"/>
</dbReference>
<evidence type="ECO:0000256" key="11">
    <source>
        <dbReference type="ARBA" id="ARBA00022989"/>
    </source>
</evidence>
<evidence type="ECO:0000256" key="10">
    <source>
        <dbReference type="ARBA" id="ARBA00022840"/>
    </source>
</evidence>
<keyword evidence="8" id="KW-0547">Nucleotide-binding</keyword>
<dbReference type="InterPro" id="IPR005467">
    <property type="entry name" value="His_kinase_dom"/>
</dbReference>
<evidence type="ECO:0000313" key="17">
    <source>
        <dbReference type="EMBL" id="MBC8543443.1"/>
    </source>
</evidence>
<evidence type="ECO:0000256" key="8">
    <source>
        <dbReference type="ARBA" id="ARBA00022741"/>
    </source>
</evidence>
<dbReference type="SUPFAM" id="SSF55874">
    <property type="entry name" value="ATPase domain of HSP90 chaperone/DNA topoisomerase II/histidine kinase"/>
    <property type="match status" value="1"/>
</dbReference>
<evidence type="ECO:0000256" key="1">
    <source>
        <dbReference type="ARBA" id="ARBA00000085"/>
    </source>
</evidence>
<keyword evidence="18" id="KW-1185">Reference proteome</keyword>
<dbReference type="GO" id="GO:0000155">
    <property type="term" value="F:phosphorelay sensor kinase activity"/>
    <property type="evidence" value="ECO:0007669"/>
    <property type="project" value="InterPro"/>
</dbReference>
<keyword evidence="13 14" id="KW-0472">Membrane</keyword>
<comment type="subcellular location">
    <subcellularLocation>
        <location evidence="2">Cell membrane</location>
        <topology evidence="2">Multi-pass membrane protein</topology>
    </subcellularLocation>
</comment>
<dbReference type="AlphaFoldDB" id="A0A926DQP2"/>
<keyword evidence="12" id="KW-0902">Two-component regulatory system</keyword>
<dbReference type="Gene3D" id="6.10.340.10">
    <property type="match status" value="1"/>
</dbReference>
<dbReference type="InterPro" id="IPR003594">
    <property type="entry name" value="HATPase_dom"/>
</dbReference>
<dbReference type="InterPro" id="IPR036097">
    <property type="entry name" value="HisK_dim/P_sf"/>
</dbReference>